<evidence type="ECO:0000256" key="14">
    <source>
        <dbReference type="ARBA" id="ARBA00022833"/>
    </source>
</evidence>
<dbReference type="InterPro" id="IPR030960">
    <property type="entry name" value="DHQS/DOIS_N"/>
</dbReference>
<keyword evidence="12" id="KW-0479">Metal-binding</keyword>
<dbReference type="PIRSF" id="PIRSF001455">
    <property type="entry name" value="DHQ_synth"/>
    <property type="match status" value="1"/>
</dbReference>
<dbReference type="GO" id="GO:0009423">
    <property type="term" value="P:chorismate biosynthetic process"/>
    <property type="evidence" value="ECO:0007669"/>
    <property type="project" value="UniProtKB-ARBA"/>
</dbReference>
<evidence type="ECO:0000256" key="3">
    <source>
        <dbReference type="ARBA" id="ARBA00001941"/>
    </source>
</evidence>
<comment type="cofactor">
    <cofactor evidence="2">
        <name>NAD(+)</name>
        <dbReference type="ChEBI" id="CHEBI:57540"/>
    </cofactor>
</comment>
<keyword evidence="13" id="KW-0547">Nucleotide-binding</keyword>
<feature type="domain" description="3-dehydroquinate synthase C-terminal" evidence="22">
    <location>
        <begin position="200"/>
        <end position="344"/>
    </location>
</feature>
<reference evidence="23 24" key="1">
    <citation type="journal article" date="2024" name="Nat. Commun.">
        <title>Phylogenomics reveals the evolutionary origins of lichenization in chlorophyte algae.</title>
        <authorList>
            <person name="Puginier C."/>
            <person name="Libourel C."/>
            <person name="Otte J."/>
            <person name="Skaloud P."/>
            <person name="Haon M."/>
            <person name="Grisel S."/>
            <person name="Petersen M."/>
            <person name="Berrin J.G."/>
            <person name="Delaux P.M."/>
            <person name="Dal Grande F."/>
            <person name="Keller J."/>
        </authorList>
    </citation>
    <scope>NUCLEOTIDE SEQUENCE [LARGE SCALE GENOMIC DNA]</scope>
    <source>
        <strain evidence="23 24">SAG 2036</strain>
    </source>
</reference>
<evidence type="ECO:0000256" key="20">
    <source>
        <dbReference type="ARBA" id="ARBA00068623"/>
    </source>
</evidence>
<name>A0AAW1PCD4_9CHLO</name>
<dbReference type="SUPFAM" id="SSF56796">
    <property type="entry name" value="Dehydroquinate synthase-like"/>
    <property type="match status" value="1"/>
</dbReference>
<dbReference type="FunFam" id="3.40.50.1970:FF:000001">
    <property type="entry name" value="3-dehydroquinate synthase"/>
    <property type="match status" value="1"/>
</dbReference>
<dbReference type="InterPro" id="IPR016037">
    <property type="entry name" value="DHQ_synth_AroB"/>
</dbReference>
<evidence type="ECO:0000256" key="2">
    <source>
        <dbReference type="ARBA" id="ARBA00001911"/>
    </source>
</evidence>
<evidence type="ECO:0000259" key="22">
    <source>
        <dbReference type="Pfam" id="PF24621"/>
    </source>
</evidence>
<comment type="similarity">
    <text evidence="7">Belongs to the sugar phosphate cyclases superfamily. Dehydroquinate synthase family.</text>
</comment>
<dbReference type="EC" id="4.2.3.4" evidence="8"/>
<dbReference type="PANTHER" id="PTHR43622">
    <property type="entry name" value="3-DEHYDROQUINATE SYNTHASE"/>
    <property type="match status" value="1"/>
</dbReference>
<evidence type="ECO:0000313" key="23">
    <source>
        <dbReference type="EMBL" id="KAK9805737.1"/>
    </source>
</evidence>
<evidence type="ECO:0000256" key="10">
    <source>
        <dbReference type="ARBA" id="ARBA00022490"/>
    </source>
</evidence>
<dbReference type="InterPro" id="IPR050071">
    <property type="entry name" value="Dehydroquinate_synthase"/>
</dbReference>
<evidence type="ECO:0000256" key="15">
    <source>
        <dbReference type="ARBA" id="ARBA00023027"/>
    </source>
</evidence>
<comment type="pathway">
    <text evidence="6">Metabolic intermediate biosynthesis; chorismate biosynthesis; chorismate from D-erythrose 4-phosphate and phosphoenolpyruvate: step 2/7.</text>
</comment>
<accession>A0AAW1PCD4</accession>
<dbReference type="Gene3D" id="3.40.50.1970">
    <property type="match status" value="1"/>
</dbReference>
<dbReference type="InterPro" id="IPR030963">
    <property type="entry name" value="DHQ_synth_fam"/>
</dbReference>
<evidence type="ECO:0000313" key="24">
    <source>
        <dbReference type="Proteomes" id="UP001465755"/>
    </source>
</evidence>
<dbReference type="Pfam" id="PF01761">
    <property type="entry name" value="DHQ_synthase"/>
    <property type="match status" value="1"/>
</dbReference>
<dbReference type="GO" id="GO:0000166">
    <property type="term" value="F:nucleotide binding"/>
    <property type="evidence" value="ECO:0007669"/>
    <property type="project" value="UniProtKB-KW"/>
</dbReference>
<comment type="function">
    <text evidence="19">Catalyzes the second step in the shikimate pathway.</text>
</comment>
<comment type="subcellular location">
    <subcellularLocation>
        <location evidence="5">Cytoplasm</location>
    </subcellularLocation>
    <subcellularLocation>
        <location evidence="4">Plastid</location>
        <location evidence="4">Chloroplast</location>
    </subcellularLocation>
</comment>
<dbReference type="GO" id="GO:0008652">
    <property type="term" value="P:amino acid biosynthetic process"/>
    <property type="evidence" value="ECO:0007669"/>
    <property type="project" value="UniProtKB-KW"/>
</dbReference>
<evidence type="ECO:0000256" key="11">
    <source>
        <dbReference type="ARBA" id="ARBA00022605"/>
    </source>
</evidence>
<dbReference type="GO" id="GO:0046872">
    <property type="term" value="F:metal ion binding"/>
    <property type="evidence" value="ECO:0007669"/>
    <property type="project" value="UniProtKB-KW"/>
</dbReference>
<evidence type="ECO:0000256" key="16">
    <source>
        <dbReference type="ARBA" id="ARBA00023141"/>
    </source>
</evidence>
<dbReference type="FunFam" id="1.20.1090.10:FF:000002">
    <property type="entry name" value="3-dehydroquinate synthase"/>
    <property type="match status" value="1"/>
</dbReference>
<evidence type="ECO:0000256" key="12">
    <source>
        <dbReference type="ARBA" id="ARBA00022723"/>
    </source>
</evidence>
<keyword evidence="18" id="KW-0170">Cobalt</keyword>
<dbReference type="NCBIfam" id="TIGR01357">
    <property type="entry name" value="aroB"/>
    <property type="match status" value="1"/>
</dbReference>
<keyword evidence="24" id="KW-1185">Reference proteome</keyword>
<protein>
    <recommendedName>
        <fullName evidence="9">3-dehydroquinate synthase</fullName>
        <ecNumber evidence="8">4.2.3.4</ecNumber>
    </recommendedName>
    <alternativeName>
        <fullName evidence="20">3-dehydroquinate synthase, chloroplastic</fullName>
    </alternativeName>
</protein>
<evidence type="ECO:0000256" key="13">
    <source>
        <dbReference type="ARBA" id="ARBA00022741"/>
    </source>
</evidence>
<keyword evidence="15" id="KW-0520">NAD</keyword>
<evidence type="ECO:0000256" key="9">
    <source>
        <dbReference type="ARBA" id="ARBA00017684"/>
    </source>
</evidence>
<dbReference type="CDD" id="cd08195">
    <property type="entry name" value="DHQS"/>
    <property type="match status" value="1"/>
</dbReference>
<dbReference type="Gene3D" id="1.20.1090.10">
    <property type="entry name" value="Dehydroquinate synthase-like - alpha domain"/>
    <property type="match status" value="1"/>
</dbReference>
<evidence type="ECO:0000256" key="6">
    <source>
        <dbReference type="ARBA" id="ARBA00004661"/>
    </source>
</evidence>
<comment type="catalytic activity">
    <reaction evidence="1">
        <text>7-phospho-2-dehydro-3-deoxy-D-arabino-heptonate = 3-dehydroquinate + phosphate</text>
        <dbReference type="Rhea" id="RHEA:21968"/>
        <dbReference type="ChEBI" id="CHEBI:32364"/>
        <dbReference type="ChEBI" id="CHEBI:43474"/>
        <dbReference type="ChEBI" id="CHEBI:58394"/>
        <dbReference type="EC" id="4.2.3.4"/>
    </reaction>
</comment>
<evidence type="ECO:0000256" key="19">
    <source>
        <dbReference type="ARBA" id="ARBA00056090"/>
    </source>
</evidence>
<dbReference type="AlphaFoldDB" id="A0AAW1PCD4"/>
<proteinExistence type="inferred from homology"/>
<dbReference type="GO" id="GO:0009507">
    <property type="term" value="C:chloroplast"/>
    <property type="evidence" value="ECO:0007669"/>
    <property type="project" value="UniProtKB-SubCell"/>
</dbReference>
<comment type="caution">
    <text evidence="23">The sequence shown here is derived from an EMBL/GenBank/DDBJ whole genome shotgun (WGS) entry which is preliminary data.</text>
</comment>
<evidence type="ECO:0000256" key="8">
    <source>
        <dbReference type="ARBA" id="ARBA00013031"/>
    </source>
</evidence>
<evidence type="ECO:0000256" key="4">
    <source>
        <dbReference type="ARBA" id="ARBA00004229"/>
    </source>
</evidence>
<dbReference type="InterPro" id="IPR056179">
    <property type="entry name" value="DHQS_C"/>
</dbReference>
<gene>
    <name evidence="23" type="ORF">WJX73_003723</name>
</gene>
<evidence type="ECO:0000256" key="5">
    <source>
        <dbReference type="ARBA" id="ARBA00004496"/>
    </source>
</evidence>
<evidence type="ECO:0000256" key="18">
    <source>
        <dbReference type="ARBA" id="ARBA00023285"/>
    </source>
</evidence>
<keyword evidence="11" id="KW-0028">Amino-acid biosynthesis</keyword>
<keyword evidence="14" id="KW-0862">Zinc</keyword>
<comment type="cofactor">
    <cofactor evidence="3">
        <name>Co(2+)</name>
        <dbReference type="ChEBI" id="CHEBI:48828"/>
    </cofactor>
</comment>
<dbReference type="GO" id="GO:0003856">
    <property type="term" value="F:3-dehydroquinate synthase activity"/>
    <property type="evidence" value="ECO:0007669"/>
    <property type="project" value="UniProtKB-EC"/>
</dbReference>
<evidence type="ECO:0000259" key="21">
    <source>
        <dbReference type="Pfam" id="PF01761"/>
    </source>
</evidence>
<dbReference type="EMBL" id="JALJOQ010000042">
    <property type="protein sequence ID" value="KAK9805737.1"/>
    <property type="molecule type" value="Genomic_DNA"/>
</dbReference>
<feature type="domain" description="3-dehydroquinate synthase N-terminal" evidence="21">
    <location>
        <begin position="86"/>
        <end position="198"/>
    </location>
</feature>
<keyword evidence="10" id="KW-0963">Cytoplasm</keyword>
<dbReference type="Pfam" id="PF24621">
    <property type="entry name" value="DHQS_C"/>
    <property type="match status" value="1"/>
</dbReference>
<evidence type="ECO:0000256" key="1">
    <source>
        <dbReference type="ARBA" id="ARBA00001393"/>
    </source>
</evidence>
<dbReference type="PANTHER" id="PTHR43622:SF7">
    <property type="entry name" value="3-DEHYDROQUINATE SYNTHASE, CHLOROPLASTIC"/>
    <property type="match status" value="1"/>
</dbReference>
<dbReference type="GO" id="GO:0009073">
    <property type="term" value="P:aromatic amino acid family biosynthetic process"/>
    <property type="evidence" value="ECO:0007669"/>
    <property type="project" value="UniProtKB-KW"/>
</dbReference>
<dbReference type="HAMAP" id="MF_00110">
    <property type="entry name" value="DHQ_synthase"/>
    <property type="match status" value="1"/>
</dbReference>
<evidence type="ECO:0000256" key="17">
    <source>
        <dbReference type="ARBA" id="ARBA00023239"/>
    </source>
</evidence>
<organism evidence="23 24">
    <name type="scientific">Symbiochloris irregularis</name>
    <dbReference type="NCBI Taxonomy" id="706552"/>
    <lineage>
        <taxon>Eukaryota</taxon>
        <taxon>Viridiplantae</taxon>
        <taxon>Chlorophyta</taxon>
        <taxon>core chlorophytes</taxon>
        <taxon>Trebouxiophyceae</taxon>
        <taxon>Trebouxiales</taxon>
        <taxon>Trebouxiaceae</taxon>
        <taxon>Symbiochloris</taxon>
    </lineage>
</organism>
<sequence>MVPSAVAERLADTQQAAFTTVPVDLGDRSYPIHIGSNLLQEGRKLADMITGSTALIVTNTTIAPLYLERCTEALKSAKPNLRVESVVLPDGEKHKSLEVLQQIYTRALELRLDRKTSFVALGGGVIGDMTGYAAASYQRGVNFVQVPTTVMATVDSSVGGKTGVNHPLGKNMIGAFYQPQGVLVDTSTLDTLPDRELASGLSEVIKYGLIHDTALFEWLEGNMQALLDRDEEALTYAIQQSCLNKARIVALDEREAGLRATLNLGHTFGHAIETWQGYGAWLHGEAVAVGTMMAAHMSVLQNWIEPSILDRTKKLLLQAKLPISPPPGMTPRDFMELMAVDKKAQDGGIRLILLKGPLGGCVITGDFSKEALQETLAEFCH</sequence>
<keyword evidence="17" id="KW-0456">Lyase</keyword>
<keyword evidence="16" id="KW-0057">Aromatic amino acid biosynthesis</keyword>
<evidence type="ECO:0000256" key="7">
    <source>
        <dbReference type="ARBA" id="ARBA00005412"/>
    </source>
</evidence>
<dbReference type="Proteomes" id="UP001465755">
    <property type="component" value="Unassembled WGS sequence"/>
</dbReference>